<name>A0A834GT87_RHOSS</name>
<evidence type="ECO:0000313" key="3">
    <source>
        <dbReference type="Proteomes" id="UP000626092"/>
    </source>
</evidence>
<dbReference type="OrthoDB" id="4211at2759"/>
<dbReference type="Gene3D" id="3.50.50.60">
    <property type="entry name" value="FAD/NAD(P)-binding domain"/>
    <property type="match status" value="1"/>
</dbReference>
<evidence type="ECO:0000313" key="2">
    <source>
        <dbReference type="EMBL" id="KAF7141280.1"/>
    </source>
</evidence>
<reference evidence="2" key="1">
    <citation type="submission" date="2019-11" db="EMBL/GenBank/DDBJ databases">
        <authorList>
            <person name="Liu Y."/>
            <person name="Hou J."/>
            <person name="Li T.-Q."/>
            <person name="Guan C.-H."/>
            <person name="Wu X."/>
            <person name="Wu H.-Z."/>
            <person name="Ling F."/>
            <person name="Zhang R."/>
            <person name="Shi X.-G."/>
            <person name="Ren J.-P."/>
            <person name="Chen E.-F."/>
            <person name="Sun J.-M."/>
        </authorList>
    </citation>
    <scope>NUCLEOTIDE SEQUENCE</scope>
    <source>
        <strain evidence="2">Adult_tree_wgs_1</strain>
        <tissue evidence="2">Leaves</tissue>
    </source>
</reference>
<dbReference type="EMBL" id="WJXA01000006">
    <property type="protein sequence ID" value="KAF7141280.1"/>
    <property type="molecule type" value="Genomic_DNA"/>
</dbReference>
<dbReference type="PANTHER" id="PTHR32098">
    <property type="entry name" value="LYCOPENE BETA/EPSILON CYCLASE PROTEIN"/>
    <property type="match status" value="1"/>
</dbReference>
<accession>A0A834GT87</accession>
<dbReference type="SUPFAM" id="SSF51905">
    <property type="entry name" value="FAD/NAD(P)-binding domain"/>
    <property type="match status" value="1"/>
</dbReference>
<protein>
    <recommendedName>
        <fullName evidence="4">Lycopene beta-cyclase</fullName>
    </recommendedName>
</protein>
<organism evidence="2 3">
    <name type="scientific">Rhododendron simsii</name>
    <name type="common">Sims's rhododendron</name>
    <dbReference type="NCBI Taxonomy" id="118357"/>
    <lineage>
        <taxon>Eukaryota</taxon>
        <taxon>Viridiplantae</taxon>
        <taxon>Streptophyta</taxon>
        <taxon>Embryophyta</taxon>
        <taxon>Tracheophyta</taxon>
        <taxon>Spermatophyta</taxon>
        <taxon>Magnoliopsida</taxon>
        <taxon>eudicotyledons</taxon>
        <taxon>Gunneridae</taxon>
        <taxon>Pentapetalae</taxon>
        <taxon>asterids</taxon>
        <taxon>Ericales</taxon>
        <taxon>Ericaceae</taxon>
        <taxon>Ericoideae</taxon>
        <taxon>Rhodoreae</taxon>
        <taxon>Rhododendron</taxon>
    </lineage>
</organism>
<sequence length="582" mass="63730">MMALQFKLEQYPPNCGGGGGISYYPFAIPPIGRQRNQSLQAQALPSRTQRIMESISVSGEVGGAGGSYSYDALKRLDQLWSGICSAQTDVLEPQKVVSSLPGLFSQSDVAGKAVGTFDVIVCGGTLGIFIATALSCKGLRVGIVERGVLKGREQEWNISRKELLELVEVGIITEDDIEQAVASIFNPNRCGFEGKGEIWVEDILNLGISPAKLIEVMKKRFDSLGGIIYEGDSVSGISIYEDAAVLQLAKGKILSSRLLIDSMGNFSPVVKQIRCGKKPDGVCLVVGSCCRGFKDNSTSDVIFSSSAVKEVGESEAHYFWEAFPAGSGPMDRTSYMFTYVDPHPGCPKLEELLEDYWDLMPNYQFGDASGIQSPVSFGGFGSVTRHLGRLSAGIYEAINGDLLDSNNLSLLNPYMPNLSASWLFQRAMSAKKESNVSPDFINELLYVNFQSMQRLGDPVLRPFLQDVIQFGPLVKTLGLVMITKPLIIPSIFKQVGVPILLDWSGHFFMLGYYTFLSTFVDPVIRPLVNAFPAKMKYKWRRQLEAWQYGSGLDYKMSNPNTTKAERGMGTGGEAWAESKSLP</sequence>
<keyword evidence="3" id="KW-1185">Reference proteome</keyword>
<comment type="caution">
    <text evidence="2">The sequence shown here is derived from an EMBL/GenBank/DDBJ whole genome shotgun (WGS) entry which is preliminary data.</text>
</comment>
<feature type="region of interest" description="Disordered" evidence="1">
    <location>
        <begin position="559"/>
        <end position="582"/>
    </location>
</feature>
<evidence type="ECO:0008006" key="4">
    <source>
        <dbReference type="Google" id="ProtNLM"/>
    </source>
</evidence>
<evidence type="ECO:0000256" key="1">
    <source>
        <dbReference type="SAM" id="MobiDB-lite"/>
    </source>
</evidence>
<dbReference type="Proteomes" id="UP000626092">
    <property type="component" value="Unassembled WGS sequence"/>
</dbReference>
<proteinExistence type="predicted"/>
<dbReference type="AlphaFoldDB" id="A0A834GT87"/>
<gene>
    <name evidence="2" type="ORF">RHSIM_Rhsim06G0166100</name>
</gene>
<dbReference type="PANTHER" id="PTHR32098:SF5">
    <property type="entry name" value="LYCOPENE BETA_EPSILON CYCLASE PROTEIN"/>
    <property type="match status" value="1"/>
</dbReference>
<dbReference type="InterPro" id="IPR036188">
    <property type="entry name" value="FAD/NAD-bd_sf"/>
</dbReference>